<proteinExistence type="predicted"/>
<reference evidence="1" key="1">
    <citation type="submission" date="2021-01" db="EMBL/GenBank/DDBJ databases">
        <title>Modified the classification status of verrucomicrobia.</title>
        <authorList>
            <person name="Feng X."/>
        </authorList>
    </citation>
    <scope>NUCLEOTIDE SEQUENCE</scope>
    <source>
        <strain evidence="1">KCTC 22041</strain>
    </source>
</reference>
<organism evidence="1 2">
    <name type="scientific">Luteolibacter pohnpeiensis</name>
    <dbReference type="NCBI Taxonomy" id="454153"/>
    <lineage>
        <taxon>Bacteria</taxon>
        <taxon>Pseudomonadati</taxon>
        <taxon>Verrucomicrobiota</taxon>
        <taxon>Verrucomicrobiia</taxon>
        <taxon>Verrucomicrobiales</taxon>
        <taxon>Verrucomicrobiaceae</taxon>
        <taxon>Luteolibacter</taxon>
    </lineage>
</organism>
<gene>
    <name evidence="1" type="ORF">JIN85_05150</name>
</gene>
<dbReference type="EMBL" id="JAENIJ010000005">
    <property type="protein sequence ID" value="MBK1881789.1"/>
    <property type="molecule type" value="Genomic_DNA"/>
</dbReference>
<protein>
    <submittedName>
        <fullName evidence="1">Uncharacterized protein</fullName>
    </submittedName>
</protein>
<comment type="caution">
    <text evidence="1">The sequence shown here is derived from an EMBL/GenBank/DDBJ whole genome shotgun (WGS) entry which is preliminary data.</text>
</comment>
<accession>A0A934S5Z1</accession>
<name>A0A934S5Z1_9BACT</name>
<dbReference type="Proteomes" id="UP000603141">
    <property type="component" value="Unassembled WGS sequence"/>
</dbReference>
<sequence length="119" mass="13384">MDSNEFQKKVQELRREKILSNIAEAQTVEIANFEPPGGMVVRKVLRGDATVGEHWNESTLPTKSVLIYHKFMIGDISGTIAKTGYYELNSSGQNDLSKKEGGPISIEEVTQFLKKYYTN</sequence>
<evidence type="ECO:0000313" key="1">
    <source>
        <dbReference type="EMBL" id="MBK1881789.1"/>
    </source>
</evidence>
<dbReference type="RefSeq" id="WP_200268274.1">
    <property type="nucleotide sequence ID" value="NZ_JAENIJ010000005.1"/>
</dbReference>
<keyword evidence="2" id="KW-1185">Reference proteome</keyword>
<dbReference type="AlphaFoldDB" id="A0A934S5Z1"/>
<evidence type="ECO:0000313" key="2">
    <source>
        <dbReference type="Proteomes" id="UP000603141"/>
    </source>
</evidence>